<gene>
    <name evidence="4" type="ORF">DPMN_186829</name>
</gene>
<accession>A0A9D4I6W5</accession>
<feature type="domain" description="NACHT" evidence="3">
    <location>
        <begin position="58"/>
        <end position="196"/>
    </location>
</feature>
<reference evidence="4" key="1">
    <citation type="journal article" date="2019" name="bioRxiv">
        <title>The Genome of the Zebra Mussel, Dreissena polymorpha: A Resource for Invasive Species Research.</title>
        <authorList>
            <person name="McCartney M.A."/>
            <person name="Auch B."/>
            <person name="Kono T."/>
            <person name="Mallez S."/>
            <person name="Zhang Y."/>
            <person name="Obille A."/>
            <person name="Becker A."/>
            <person name="Abrahante J.E."/>
            <person name="Garbe J."/>
            <person name="Badalamenti J.P."/>
            <person name="Herman A."/>
            <person name="Mangelson H."/>
            <person name="Liachko I."/>
            <person name="Sullivan S."/>
            <person name="Sone E.D."/>
            <person name="Koren S."/>
            <person name="Silverstein K.A.T."/>
            <person name="Beckman K.B."/>
            <person name="Gohl D.M."/>
        </authorList>
    </citation>
    <scope>NUCLEOTIDE SEQUENCE</scope>
    <source>
        <strain evidence="4">Duluth1</strain>
        <tissue evidence="4">Whole animal</tissue>
    </source>
</reference>
<dbReference type="InterPro" id="IPR027417">
    <property type="entry name" value="P-loop_NTPase"/>
</dbReference>
<keyword evidence="1" id="KW-0547">Nucleotide-binding</keyword>
<dbReference type="SUPFAM" id="SSF52540">
    <property type="entry name" value="P-loop containing nucleoside triphosphate hydrolases"/>
    <property type="match status" value="1"/>
</dbReference>
<dbReference type="InterPro" id="IPR007111">
    <property type="entry name" value="NACHT_NTPase"/>
</dbReference>
<dbReference type="Pfam" id="PF05729">
    <property type="entry name" value="NACHT"/>
    <property type="match status" value="1"/>
</dbReference>
<dbReference type="PANTHER" id="PTHR46312:SF2">
    <property type="entry name" value="NUCLEOTIDE-BINDING OLIGOMERIZATION DOMAIN-CONTAINING PROTEIN 2-LIKE"/>
    <property type="match status" value="1"/>
</dbReference>
<name>A0A9D4I6W5_DREPO</name>
<proteinExistence type="predicted"/>
<dbReference type="PANTHER" id="PTHR46312">
    <property type="entry name" value="NACHT DOMAIN-CONTAINING PROTEIN"/>
    <property type="match status" value="1"/>
</dbReference>
<dbReference type="Gene3D" id="3.40.50.300">
    <property type="entry name" value="P-loop containing nucleotide triphosphate hydrolases"/>
    <property type="match status" value="1"/>
</dbReference>
<evidence type="ECO:0000313" key="5">
    <source>
        <dbReference type="Proteomes" id="UP000828390"/>
    </source>
</evidence>
<evidence type="ECO:0000256" key="1">
    <source>
        <dbReference type="ARBA" id="ARBA00022741"/>
    </source>
</evidence>
<dbReference type="GO" id="GO:0005524">
    <property type="term" value="F:ATP binding"/>
    <property type="evidence" value="ECO:0007669"/>
    <property type="project" value="UniProtKB-KW"/>
</dbReference>
<protein>
    <recommendedName>
        <fullName evidence="3">NACHT domain-containing protein</fullName>
    </recommendedName>
</protein>
<sequence>MVPVSPFWSGREKSIKDIFVPIQLNRVAIEKNGSRRETEQKVDTYKDMFYKDNTLSDRVSIQGNPGMGKTTFLAKLVLDWCDTVSSKDPGPSSCFGDLETLHNFRFVLHIKLRDSIGQCKVVEMIKTQIIDEIYHNELQKMEAYDLLGSIMERETCLVTLDGLNEWTDSTKENPMPKMYSLCKRCVVLLTSRPWKMADKRIRDSEIGTLLEVVRITDPEQLTHNMLCSLTTDDELAYIEFMTYVEERNLKHFLTSPWMLTLLVNLWVDKSFLSGSLCEINKVLIKTLFNKGLAKEEFEDPSPFEHSLFGHHTEIGNALAKVAFKYTIGSEKSLVLSKNVLISSEMLSIEQLEFAIKCGVLNERHCYSTASSKSYVSFLHETVQEFFAASYIGNLPEDTITALFSKSHDNLLEISQVIIYLSGLMCDVANKVINHLTEDVLSNVNEGLDRLITWSYDKTTYITFQETVVNTKTKLKSNLNINLSSDLRGLVLSILVQDMIVTCYHEAKVSRQKHIRMNMSDFTFHAYLNTNTYDDLLQLLMMNKSNVRTLLLERHALPEKHILTVLQHSKHSMERLKTLGSHSIISELQNMNLKQLSLIGNIDVTLFFGLLPSLGNLTFLRIEEFDFHEDIFLPSTLRYLCLLKSRCSAEFVGRLLVHLSQVSQLVRFNLGEVYTTENTDLYIAKLRSRIKACDMSKLSLCFGKDASQLFKILNASNLGEITFETADVFLSASKHLHTLNKLKEICLAGTYMGSWNCRLPKMLQYIQLIYCEFSIEWLCSLLITLSLLDHPAQFWLADCVMQSGKETFEDDSHTYVSEIRSKMLSTDLSNIELKVTTGSLELFSILRDSSIGILGLETTECASLASEILHTLKRLTKLYLRGTYTGRCDLKLPALLQRISMQTCECSYEWLCSLFIALSSLDHPVRCELVDVQLKSIEVYHGDESHTRVSDMRSELLSHNLSNIEICVQNGSKELFEILRDTSIGILDLKTTDCASLASEILHTLSSLTKLYLWGTYTGRFDLKLPALLQCISMEKCECSSEWLCSLFITLSSLDRPVRCELGDVQLRSIEVNHRDESHTRVSDMRSELLSHNLSNIEICVQNGSKELFEILRDTSIGILDLRTTDCASLASEILHTLSSLTKLYLWGTYTGRFDLKLPALLQCISMEKCECSSEWLCSLFITLSSLDRPVRCELGDVQLMSIEVNHRDESHTRVSDMRSELLSHNLSNIEICVQNGSKKLFEILRDTSIGILDLRTTDCASLASEILHTLSSLTKLYLWGTYTGRFDLKLPALLQCISMEKCECSSEWLCSLFITLSSLDRPVRCELGDVQLRSIEVNHRDESHTRVSDMRSELLSHNLSNIEICVQNGSKELFEILRDTSIGILDLRTTDCASLASVIHHTLSSLTKLYLWGTFTGRFDLKLPALLQCISMEKCECSSEWLCSLFITLYSLDRPVRCELGDVQLRSIEVNHRDESHTPVSDMRSELLSHNLSNIEICVQNGSKELFEILRDTSIGILDLRTTDCASLASEILHTLSSLTKLYLWGTYTGRFNLKLPALLQCISMEKCECSSEWLCSLFITLSSLDRPVRCELGDVQLRSIEVNHRDESHTRVSDMRSELLSHNLSNIEICVQNGSKELFEILRDTSIGILDLRTTDCASLASENLHTLSSLTKLYLWGTYTGRFDLKLPALFQCISIQKCECSSEWLCSLFITLSSLDHPVRCDLWDVQLKSIEVYHGDESHTRVSDMRSELLSHNLSNIEICVQNGSKELFEILRDTRLEILILRTTGCASLPSEILHTLSSLTKLHLTGTYTGRCNLKLPALLQGISMQTCECSSEWLCSLFIALSSLDRPVRCQLWDVQLQSIEVYHGDESHTRVSDMRSDLLSHNLSNIEICVHNGSKELFEILRDTRLGILILKTTGCASLPSEILHTLSSLTKLYLWGTYTGRFDLKLPALLQCISMQKCECSSEWLCSLFFTLSSLDRPVRCELGDVQLRSIEVNHGDESHTRVSDMRSELLSHNLSNIEIFVQNGSKELFEILRDTSIGILDLRTTDCVSLASKILHTLSSLTKLYLWGTYTGRFDLKLPALFQCISIQKCKCSSEWLCSLFIALSSLDHPVRCQLWDVQLKSIEVYHGDESHTRVSDMRSELLSHNLSNIEICVQNGSKELFEILRDTSIGILDLRTTDCASLASAILHTLSSLTKLYLTGTYTGRFDLKLPALLQCISMEKCECSSEWLCSLFITLSSLDRPVRCELGDVQLRSIEVNHRDESHTRVSDMRSELLSHNLSNIEICVQNGSKELFEILRDTSIGILDLRTTDCASLASEILHTLSSLTKLFLRGTYTGRCNLKLPALLQGITMQTCECSSEWLCSLFIALSSLDRPVRCQLWDVQLQSIEVYHGDESHTRVSDMRSELLSHNLSNIKICVKNGSKELFEILRDTRFGILILRTTGCASLPSEILHTLSSLTKLYLRGTYTGRCHLKLPALFQCISIQKCKCSSEWLCSLFIALSSLDHPVRCQLWDVQLKSIEVYHGDESHTRVSDMRSELLSHNLSNIEICVQNGSKELFEILRDTTIGILDLRTTDCASLASAILHTLSSLTKLYLTGTYTGRFDLKLPALLQCISMEKCECSSEWLCSLFITLSSLDRPVRCELGDVQLRSIEVNHRDESHTRVSDMRSELLSHNLSNIEICVQNGSKELFKILRDSSIGILGLETTECASLASEILHTLKRLTKLYLRGTYTGRCDLKLPALLQRISMQTCEC</sequence>
<organism evidence="4 5">
    <name type="scientific">Dreissena polymorpha</name>
    <name type="common">Zebra mussel</name>
    <name type="synonym">Mytilus polymorpha</name>
    <dbReference type="NCBI Taxonomy" id="45954"/>
    <lineage>
        <taxon>Eukaryota</taxon>
        <taxon>Metazoa</taxon>
        <taxon>Spiralia</taxon>
        <taxon>Lophotrochozoa</taxon>
        <taxon>Mollusca</taxon>
        <taxon>Bivalvia</taxon>
        <taxon>Autobranchia</taxon>
        <taxon>Heteroconchia</taxon>
        <taxon>Euheterodonta</taxon>
        <taxon>Imparidentia</taxon>
        <taxon>Neoheterodontei</taxon>
        <taxon>Myida</taxon>
        <taxon>Dreissenoidea</taxon>
        <taxon>Dreissenidae</taxon>
        <taxon>Dreissena</taxon>
    </lineage>
</organism>
<evidence type="ECO:0000259" key="3">
    <source>
        <dbReference type="Pfam" id="PF05729"/>
    </source>
</evidence>
<dbReference type="EMBL" id="JAIWYP010000010">
    <property type="protein sequence ID" value="KAH3752216.1"/>
    <property type="molecule type" value="Genomic_DNA"/>
</dbReference>
<dbReference type="InterPro" id="IPR032675">
    <property type="entry name" value="LRR_dom_sf"/>
</dbReference>
<reference evidence="4" key="2">
    <citation type="submission" date="2020-11" db="EMBL/GenBank/DDBJ databases">
        <authorList>
            <person name="McCartney M.A."/>
            <person name="Auch B."/>
            <person name="Kono T."/>
            <person name="Mallez S."/>
            <person name="Becker A."/>
            <person name="Gohl D.M."/>
            <person name="Silverstein K.A.T."/>
            <person name="Koren S."/>
            <person name="Bechman K.B."/>
            <person name="Herman A."/>
            <person name="Abrahante J.E."/>
            <person name="Garbe J."/>
        </authorList>
    </citation>
    <scope>NUCLEOTIDE SEQUENCE</scope>
    <source>
        <strain evidence="4">Duluth1</strain>
        <tissue evidence="4">Whole animal</tissue>
    </source>
</reference>
<comment type="caution">
    <text evidence="4">The sequence shown here is derived from an EMBL/GenBank/DDBJ whole genome shotgun (WGS) entry which is preliminary data.</text>
</comment>
<dbReference type="Proteomes" id="UP000828390">
    <property type="component" value="Unassembled WGS sequence"/>
</dbReference>
<keyword evidence="5" id="KW-1185">Reference proteome</keyword>
<evidence type="ECO:0000313" key="4">
    <source>
        <dbReference type="EMBL" id="KAH3752216.1"/>
    </source>
</evidence>
<dbReference type="Gene3D" id="3.80.10.10">
    <property type="entry name" value="Ribonuclease Inhibitor"/>
    <property type="match status" value="1"/>
</dbReference>
<evidence type="ECO:0000256" key="2">
    <source>
        <dbReference type="ARBA" id="ARBA00022840"/>
    </source>
</evidence>
<keyword evidence="2" id="KW-0067">ATP-binding</keyword>